<sequence length="84" mass="9380">DHDTAAFAVATIRRWWLSVGSPAYPNATELLITADGGASNGSRVRLFKLEIQELVDEIGIPITICHFPPGTSKWNRIEHRLFSF</sequence>
<dbReference type="InterPro" id="IPR011518">
    <property type="entry name" value="Transposase_36"/>
</dbReference>
<dbReference type="Pfam" id="PF07592">
    <property type="entry name" value="DDE_Tnp_ISAZ013"/>
    <property type="match status" value="1"/>
</dbReference>
<dbReference type="EMBL" id="JBFSHR010000404">
    <property type="protein sequence ID" value="MEX6431195.1"/>
    <property type="molecule type" value="Genomic_DNA"/>
</dbReference>
<evidence type="ECO:0000313" key="2">
    <source>
        <dbReference type="Proteomes" id="UP001560267"/>
    </source>
</evidence>
<protein>
    <submittedName>
        <fullName evidence="1">ISAzo13 family transposase</fullName>
    </submittedName>
</protein>
<keyword evidence="2" id="KW-1185">Reference proteome</keyword>
<proteinExistence type="predicted"/>
<comment type="caution">
    <text evidence="1">The sequence shown here is derived from an EMBL/GenBank/DDBJ whole genome shotgun (WGS) entry which is preliminary data.</text>
</comment>
<dbReference type="Proteomes" id="UP001560267">
    <property type="component" value="Unassembled WGS sequence"/>
</dbReference>
<evidence type="ECO:0000313" key="1">
    <source>
        <dbReference type="EMBL" id="MEX6431195.1"/>
    </source>
</evidence>
<feature type="non-terminal residue" evidence="1">
    <location>
        <position position="1"/>
    </location>
</feature>
<reference evidence="1 2" key="1">
    <citation type="submission" date="2024-07" db="EMBL/GenBank/DDBJ databases">
        <title>Draft Genome Sequence of Ferrimicrobium acidiphilum Strain YE2023, Isolated from a Pulp of Bioleach Reactor.</title>
        <authorList>
            <person name="Elkina Y.A."/>
            <person name="Bulaeva A.G."/>
            <person name="Beletsky A.V."/>
            <person name="Mardanov A.V."/>
        </authorList>
    </citation>
    <scope>NUCLEOTIDE SEQUENCE [LARGE SCALE GENOMIC DNA]</scope>
    <source>
        <strain evidence="1 2">YE2023</strain>
    </source>
</reference>
<accession>A0ABV3Y7B2</accession>
<feature type="non-terminal residue" evidence="1">
    <location>
        <position position="84"/>
    </location>
</feature>
<gene>
    <name evidence="1" type="ORF">AB6A68_15440</name>
</gene>
<name>A0ABV3Y7B2_9ACTN</name>
<organism evidence="1 2">
    <name type="scientific">Ferrimicrobium acidiphilum</name>
    <dbReference type="NCBI Taxonomy" id="121039"/>
    <lineage>
        <taxon>Bacteria</taxon>
        <taxon>Bacillati</taxon>
        <taxon>Actinomycetota</taxon>
        <taxon>Acidimicrobiia</taxon>
        <taxon>Acidimicrobiales</taxon>
        <taxon>Acidimicrobiaceae</taxon>
        <taxon>Ferrimicrobium</taxon>
    </lineage>
</organism>